<proteinExistence type="predicted"/>
<dbReference type="Proteomes" id="UP000593571">
    <property type="component" value="Unassembled WGS sequence"/>
</dbReference>
<evidence type="ECO:0000313" key="4">
    <source>
        <dbReference type="EMBL" id="KAF6457129.1"/>
    </source>
</evidence>
<reference evidence="4 5" key="1">
    <citation type="journal article" date="2020" name="Nature">
        <title>Six reference-quality genomes reveal evolution of bat adaptations.</title>
        <authorList>
            <person name="Jebb D."/>
            <person name="Huang Z."/>
            <person name="Pippel M."/>
            <person name="Hughes G.M."/>
            <person name="Lavrichenko K."/>
            <person name="Devanna P."/>
            <person name="Winkler S."/>
            <person name="Jermiin L.S."/>
            <person name="Skirmuntt E.C."/>
            <person name="Katzourakis A."/>
            <person name="Burkitt-Gray L."/>
            <person name="Ray D.A."/>
            <person name="Sullivan K.A.M."/>
            <person name="Roscito J.G."/>
            <person name="Kirilenko B.M."/>
            <person name="Davalos L.M."/>
            <person name="Corthals A.P."/>
            <person name="Power M.L."/>
            <person name="Jones G."/>
            <person name="Ransome R.D."/>
            <person name="Dechmann D.K.N."/>
            <person name="Locatelli A.G."/>
            <person name="Puechmaille S.J."/>
            <person name="Fedrigo O."/>
            <person name="Jarvis E.D."/>
            <person name="Hiller M."/>
            <person name="Vernes S.C."/>
            <person name="Myers E.W."/>
            <person name="Teeling E.C."/>
        </authorList>
    </citation>
    <scope>NUCLEOTIDE SEQUENCE [LARGE SCALE GENOMIC DNA]</scope>
    <source>
        <strain evidence="4">MRouAeg1</strain>
        <tissue evidence="4">Muscle</tissue>
    </source>
</reference>
<keyword evidence="3" id="KW-0732">Signal</keyword>
<feature type="region of interest" description="Disordered" evidence="1">
    <location>
        <begin position="128"/>
        <end position="154"/>
    </location>
</feature>
<keyword evidence="2" id="KW-0812">Transmembrane</keyword>
<evidence type="ECO:0000256" key="3">
    <source>
        <dbReference type="SAM" id="SignalP"/>
    </source>
</evidence>
<feature type="transmembrane region" description="Helical" evidence="2">
    <location>
        <begin position="94"/>
        <end position="112"/>
    </location>
</feature>
<evidence type="ECO:0000256" key="2">
    <source>
        <dbReference type="SAM" id="Phobius"/>
    </source>
</evidence>
<evidence type="ECO:0000256" key="1">
    <source>
        <dbReference type="SAM" id="MobiDB-lite"/>
    </source>
</evidence>
<keyword evidence="2" id="KW-0472">Membrane</keyword>
<comment type="caution">
    <text evidence="4">The sequence shown here is derived from an EMBL/GenBank/DDBJ whole genome shotgun (WGS) entry which is preliminary data.</text>
</comment>
<accession>A0A7J8GBU1</accession>
<gene>
    <name evidence="4" type="ORF">HJG63_011687</name>
</gene>
<dbReference type="EMBL" id="JACASE010000006">
    <property type="protein sequence ID" value="KAF6457129.1"/>
    <property type="molecule type" value="Genomic_DNA"/>
</dbReference>
<evidence type="ECO:0000313" key="5">
    <source>
        <dbReference type="Proteomes" id="UP000593571"/>
    </source>
</evidence>
<dbReference type="AlphaFoldDB" id="A0A7J8GBU1"/>
<sequence length="154" mass="16249">MWATYAWTSVCGGLCGLLGVHVDVDPGVRECLCVCVCSLSLHRPLRLPSQVPTPTVLSKPTARRCPIPSCMHLAALSISVCLTKRKLSCLGGPLYLVPPVLAHCAVLLAWGLSLPPLPQYAVSQELQPQGSEGVPGRAPHPTPCPIHPVGPVLV</sequence>
<feature type="chain" id="PRO_5029879153" evidence="3">
    <location>
        <begin position="20"/>
        <end position="154"/>
    </location>
</feature>
<keyword evidence="2" id="KW-1133">Transmembrane helix</keyword>
<keyword evidence="5" id="KW-1185">Reference proteome</keyword>
<protein>
    <submittedName>
        <fullName evidence="4">Uncharacterized protein</fullName>
    </submittedName>
</protein>
<name>A0A7J8GBU1_ROUAE</name>
<feature type="compositionally biased region" description="Pro residues" evidence="1">
    <location>
        <begin position="138"/>
        <end position="148"/>
    </location>
</feature>
<organism evidence="4 5">
    <name type="scientific">Rousettus aegyptiacus</name>
    <name type="common">Egyptian fruit bat</name>
    <name type="synonym">Pteropus aegyptiacus</name>
    <dbReference type="NCBI Taxonomy" id="9407"/>
    <lineage>
        <taxon>Eukaryota</taxon>
        <taxon>Metazoa</taxon>
        <taxon>Chordata</taxon>
        <taxon>Craniata</taxon>
        <taxon>Vertebrata</taxon>
        <taxon>Euteleostomi</taxon>
        <taxon>Mammalia</taxon>
        <taxon>Eutheria</taxon>
        <taxon>Laurasiatheria</taxon>
        <taxon>Chiroptera</taxon>
        <taxon>Yinpterochiroptera</taxon>
        <taxon>Pteropodoidea</taxon>
        <taxon>Pteropodidae</taxon>
        <taxon>Rousettinae</taxon>
        <taxon>Rousettus</taxon>
    </lineage>
</organism>
<feature type="signal peptide" evidence="3">
    <location>
        <begin position="1"/>
        <end position="19"/>
    </location>
</feature>